<evidence type="ECO:0000256" key="2">
    <source>
        <dbReference type="ARBA" id="ARBA00023015"/>
    </source>
</evidence>
<evidence type="ECO:0000313" key="7">
    <source>
        <dbReference type="Proteomes" id="UP000555564"/>
    </source>
</evidence>
<dbReference type="Proteomes" id="UP000555564">
    <property type="component" value="Unassembled WGS sequence"/>
</dbReference>
<dbReference type="InterPro" id="IPR028082">
    <property type="entry name" value="Peripla_BP_I"/>
</dbReference>
<reference evidence="6 7" key="1">
    <citation type="submission" date="2020-08" db="EMBL/GenBank/DDBJ databases">
        <title>Sequencing the genomes of 1000 actinobacteria strains.</title>
        <authorList>
            <person name="Klenk H.-P."/>
        </authorList>
    </citation>
    <scope>NUCLEOTIDE SEQUENCE [LARGE SCALE GENOMIC DNA]</scope>
    <source>
        <strain evidence="6 7">DSM 44936</strain>
    </source>
</reference>
<dbReference type="InterPro" id="IPR046335">
    <property type="entry name" value="LacI/GalR-like_sensor"/>
</dbReference>
<dbReference type="AlphaFoldDB" id="A0A7X0I987"/>
<dbReference type="PANTHER" id="PTHR30146:SF148">
    <property type="entry name" value="HTH-TYPE TRANSCRIPTIONAL REPRESSOR PURR-RELATED"/>
    <property type="match status" value="1"/>
</dbReference>
<comment type="caution">
    <text evidence="6">The sequence shown here is derived from an EMBL/GenBank/DDBJ whole genome shotgun (WGS) entry which is preliminary data.</text>
</comment>
<evidence type="ECO:0000259" key="5">
    <source>
        <dbReference type="PROSITE" id="PS50932"/>
    </source>
</evidence>
<evidence type="ECO:0000313" key="6">
    <source>
        <dbReference type="EMBL" id="MBB6470828.1"/>
    </source>
</evidence>
<feature type="domain" description="HTH lacI-type" evidence="5">
    <location>
        <begin position="6"/>
        <end position="63"/>
    </location>
</feature>
<dbReference type="Pfam" id="PF00356">
    <property type="entry name" value="LacI"/>
    <property type="match status" value="1"/>
</dbReference>
<dbReference type="EMBL" id="JACHIU010000001">
    <property type="protein sequence ID" value="MBB6470828.1"/>
    <property type="molecule type" value="Genomic_DNA"/>
</dbReference>
<dbReference type="RefSeq" id="WP_184978136.1">
    <property type="nucleotide sequence ID" value="NZ_BAAALO010000130.1"/>
</dbReference>
<dbReference type="PROSITE" id="PS50932">
    <property type="entry name" value="HTH_LACI_2"/>
    <property type="match status" value="1"/>
</dbReference>
<dbReference type="PROSITE" id="PS00356">
    <property type="entry name" value="HTH_LACI_1"/>
    <property type="match status" value="1"/>
</dbReference>
<dbReference type="CDD" id="cd06288">
    <property type="entry name" value="PBP1_sucrose_transcription_regulator"/>
    <property type="match status" value="1"/>
</dbReference>
<dbReference type="InterPro" id="IPR000843">
    <property type="entry name" value="HTH_LacI"/>
</dbReference>
<organism evidence="6 7">
    <name type="scientific">Sphaerisporangium rubeum</name>
    <dbReference type="NCBI Taxonomy" id="321317"/>
    <lineage>
        <taxon>Bacteria</taxon>
        <taxon>Bacillati</taxon>
        <taxon>Actinomycetota</taxon>
        <taxon>Actinomycetes</taxon>
        <taxon>Streptosporangiales</taxon>
        <taxon>Streptosporangiaceae</taxon>
        <taxon>Sphaerisporangium</taxon>
    </lineage>
</organism>
<gene>
    <name evidence="6" type="ORF">BJ992_000259</name>
</gene>
<name>A0A7X0I987_9ACTN</name>
<dbReference type="Gene3D" id="3.40.50.2300">
    <property type="match status" value="2"/>
</dbReference>
<protein>
    <submittedName>
        <fullName evidence="6">LacI family transcriptional regulator</fullName>
    </submittedName>
</protein>
<keyword evidence="2" id="KW-0805">Transcription regulation</keyword>
<proteinExistence type="predicted"/>
<keyword evidence="1" id="KW-0678">Repressor</keyword>
<accession>A0A7X0I987</accession>
<evidence type="ECO:0000256" key="3">
    <source>
        <dbReference type="ARBA" id="ARBA00023125"/>
    </source>
</evidence>
<dbReference type="GO" id="GO:0003700">
    <property type="term" value="F:DNA-binding transcription factor activity"/>
    <property type="evidence" value="ECO:0007669"/>
    <property type="project" value="TreeGrafter"/>
</dbReference>
<dbReference type="SMART" id="SM00354">
    <property type="entry name" value="HTH_LACI"/>
    <property type="match status" value="1"/>
</dbReference>
<keyword evidence="3" id="KW-0238">DNA-binding</keyword>
<sequence>MSPRRVTLADVAKAAGVSPTSASLVLSGRGREMRISLEVQQRVMKAADELQYRPNAVSVGLRTGTTRTIGFVSDTVATSRLAGDMIKGALEAARDRGVMLFIGETEGDPELERRLLHTMHDRQVDGIILAAMYTRTIKVPKEMTAAPAVLLNALPRQPSPLPSILPDEIEAGRTAARVLLEAGHRDGIHLIGAGPRSRDVPPGTLAGVERLAGIREVLGEAGVKIASGRVCADWQPEYGLDATRELLASDRPRALICFNDRIAFGAYQALGEHGLRVPDDVSVVSFDDHPLASWMSPKLTTVALPHYELGRKAVDVLFDEIGDHRDGAVREAVVHRVPMPVRERDSVARVWED</sequence>
<dbReference type="InterPro" id="IPR010982">
    <property type="entry name" value="Lambda_DNA-bd_dom_sf"/>
</dbReference>
<dbReference type="CDD" id="cd01392">
    <property type="entry name" value="HTH_LacI"/>
    <property type="match status" value="1"/>
</dbReference>
<evidence type="ECO:0000256" key="4">
    <source>
        <dbReference type="ARBA" id="ARBA00023163"/>
    </source>
</evidence>
<dbReference type="Pfam" id="PF13377">
    <property type="entry name" value="Peripla_BP_3"/>
    <property type="match status" value="1"/>
</dbReference>
<dbReference type="SUPFAM" id="SSF47413">
    <property type="entry name" value="lambda repressor-like DNA-binding domains"/>
    <property type="match status" value="1"/>
</dbReference>
<dbReference type="GO" id="GO:0000976">
    <property type="term" value="F:transcription cis-regulatory region binding"/>
    <property type="evidence" value="ECO:0007669"/>
    <property type="project" value="TreeGrafter"/>
</dbReference>
<keyword evidence="4" id="KW-0804">Transcription</keyword>
<evidence type="ECO:0000256" key="1">
    <source>
        <dbReference type="ARBA" id="ARBA00022491"/>
    </source>
</evidence>
<dbReference type="Gene3D" id="1.10.260.40">
    <property type="entry name" value="lambda repressor-like DNA-binding domains"/>
    <property type="match status" value="1"/>
</dbReference>
<dbReference type="SUPFAM" id="SSF53822">
    <property type="entry name" value="Periplasmic binding protein-like I"/>
    <property type="match status" value="1"/>
</dbReference>
<keyword evidence="7" id="KW-1185">Reference proteome</keyword>
<dbReference type="PANTHER" id="PTHR30146">
    <property type="entry name" value="LACI-RELATED TRANSCRIPTIONAL REPRESSOR"/>
    <property type="match status" value="1"/>
</dbReference>